<gene>
    <name evidence="1" type="ORF">E5329_24875</name>
</gene>
<evidence type="ECO:0000313" key="2">
    <source>
        <dbReference type="Proteomes" id="UP000304953"/>
    </source>
</evidence>
<organism evidence="1 2">
    <name type="scientific">Petralouisia muris</name>
    <dbReference type="NCBI Taxonomy" id="3032872"/>
    <lineage>
        <taxon>Bacteria</taxon>
        <taxon>Bacillati</taxon>
        <taxon>Bacillota</taxon>
        <taxon>Clostridia</taxon>
        <taxon>Lachnospirales</taxon>
        <taxon>Lachnospiraceae</taxon>
        <taxon>Petralouisia</taxon>
    </lineage>
</organism>
<sequence length="61" mass="6831">MGDSREETKNSSFTKRIGTTTYVVNVHFSETDSATVEDRLLHLIRNDVCINGLPVVAEESF</sequence>
<keyword evidence="2" id="KW-1185">Reference proteome</keyword>
<reference evidence="1" key="1">
    <citation type="submission" date="2019-04" db="EMBL/GenBank/DDBJ databases">
        <title>Microbes associate with the intestines of laboratory mice.</title>
        <authorList>
            <person name="Navarre W."/>
            <person name="Wong E."/>
            <person name="Huang K."/>
            <person name="Tropini C."/>
            <person name="Ng K."/>
            <person name="Yu B."/>
        </authorList>
    </citation>
    <scope>NUCLEOTIDE SEQUENCE</scope>
    <source>
        <strain evidence="1">NM01_1-7b</strain>
    </source>
</reference>
<proteinExistence type="predicted"/>
<evidence type="ECO:0000313" key="1">
    <source>
        <dbReference type="EMBL" id="TGY89466.1"/>
    </source>
</evidence>
<dbReference type="Proteomes" id="UP000304953">
    <property type="component" value="Unassembled WGS sequence"/>
</dbReference>
<name>A0AC61RPL7_9FIRM</name>
<dbReference type="EMBL" id="SRYA01000089">
    <property type="protein sequence ID" value="TGY89466.1"/>
    <property type="molecule type" value="Genomic_DNA"/>
</dbReference>
<protein>
    <submittedName>
        <fullName evidence="1">Uncharacterized protein</fullName>
    </submittedName>
</protein>
<comment type="caution">
    <text evidence="1">The sequence shown here is derived from an EMBL/GenBank/DDBJ whole genome shotgun (WGS) entry which is preliminary data.</text>
</comment>
<accession>A0AC61RPL7</accession>